<evidence type="ECO:0000313" key="9">
    <source>
        <dbReference type="Proteomes" id="UP001595756"/>
    </source>
</evidence>
<dbReference type="RefSeq" id="WP_376812826.1">
    <property type="nucleotide sequence ID" value="NZ_JBHSDY010000005.1"/>
</dbReference>
<dbReference type="PANTHER" id="PTHR30346">
    <property type="entry name" value="TRANSCRIPTIONAL DUAL REGULATOR HCAR-RELATED"/>
    <property type="match status" value="1"/>
</dbReference>
<dbReference type="InterPro" id="IPR000847">
    <property type="entry name" value="LysR_HTH_N"/>
</dbReference>
<keyword evidence="2" id="KW-0805">Transcription regulation</keyword>
<dbReference type="Gene3D" id="3.40.190.10">
    <property type="entry name" value="Periplasmic binding protein-like II"/>
    <property type="match status" value="2"/>
</dbReference>
<evidence type="ECO:0000313" key="8">
    <source>
        <dbReference type="EMBL" id="MFC4298275.1"/>
    </source>
</evidence>
<feature type="domain" description="HTH lysR-type" evidence="7">
    <location>
        <begin position="3"/>
        <end position="60"/>
    </location>
</feature>
<reference evidence="9" key="1">
    <citation type="journal article" date="2019" name="Int. J. Syst. Evol. Microbiol.">
        <title>The Global Catalogue of Microorganisms (GCM) 10K type strain sequencing project: providing services to taxonomists for standard genome sequencing and annotation.</title>
        <authorList>
            <consortium name="The Broad Institute Genomics Platform"/>
            <consortium name="The Broad Institute Genome Sequencing Center for Infectious Disease"/>
            <person name="Wu L."/>
            <person name="Ma J."/>
        </authorList>
    </citation>
    <scope>NUCLEOTIDE SEQUENCE [LARGE SCALE GENOMIC DNA]</scope>
    <source>
        <strain evidence="9">CGMCC 1.19029</strain>
    </source>
</reference>
<evidence type="ECO:0000256" key="5">
    <source>
        <dbReference type="SAM" id="MobiDB-lite"/>
    </source>
</evidence>
<dbReference type="InterPro" id="IPR036390">
    <property type="entry name" value="WH_DNA-bd_sf"/>
</dbReference>
<comment type="similarity">
    <text evidence="1">Belongs to the LysR transcriptional regulatory family.</text>
</comment>
<dbReference type="Gene3D" id="1.10.10.10">
    <property type="entry name" value="Winged helix-like DNA-binding domain superfamily/Winged helix DNA-binding domain"/>
    <property type="match status" value="1"/>
</dbReference>
<evidence type="ECO:0000256" key="6">
    <source>
        <dbReference type="SAM" id="Phobius"/>
    </source>
</evidence>
<dbReference type="EMBL" id="JBHSDY010000005">
    <property type="protein sequence ID" value="MFC4298275.1"/>
    <property type="molecule type" value="Genomic_DNA"/>
</dbReference>
<accession>A0ABV8RY06</accession>
<dbReference type="Pfam" id="PF00126">
    <property type="entry name" value="HTH_1"/>
    <property type="match status" value="1"/>
</dbReference>
<keyword evidence="3" id="KW-0238">DNA-binding</keyword>
<keyword evidence="6" id="KW-0812">Transmembrane</keyword>
<evidence type="ECO:0000259" key="7">
    <source>
        <dbReference type="PROSITE" id="PS50931"/>
    </source>
</evidence>
<keyword evidence="6" id="KW-0472">Membrane</keyword>
<proteinExistence type="inferred from homology"/>
<sequence length="319" mass="34996">MTVTLRQLQQLIVLAEERNFRRAANRLFMAQPALSVSIKKMEEQIGVTLLQRGARGAALTPAGEAMLQEARSAIFHAENACRLAKGVISGDVGSLRLGFVNSAIHELLPATLNTFRLQYPQIQFELSEDSTWEIIRRIEAHELDAGIVRGPIAQSANLKTWVIERDDLILAVPEHHRYADLESIELRDCESEEFVLFGSFRTPGLHSVALGLCHSAGFTPRISQEAIQVQTLVGLVASGMGIALVPAITRKHTRAHVRFIPLKDEGARQCLSLSLTARRDMLSATVQRLHEVMSALPSHEDAAGPAPGAQKSRQPSAAR</sequence>
<dbReference type="PANTHER" id="PTHR30346:SF0">
    <property type="entry name" value="HCA OPERON TRANSCRIPTIONAL ACTIVATOR HCAR"/>
    <property type="match status" value="1"/>
</dbReference>
<evidence type="ECO:0000256" key="4">
    <source>
        <dbReference type="ARBA" id="ARBA00023163"/>
    </source>
</evidence>
<dbReference type="InterPro" id="IPR005119">
    <property type="entry name" value="LysR_subst-bd"/>
</dbReference>
<dbReference type="PRINTS" id="PR00039">
    <property type="entry name" value="HTHLYSR"/>
</dbReference>
<dbReference type="CDD" id="cd08414">
    <property type="entry name" value="PBP2_LTTR_aromatics_like"/>
    <property type="match status" value="1"/>
</dbReference>
<dbReference type="SUPFAM" id="SSF53850">
    <property type="entry name" value="Periplasmic binding protein-like II"/>
    <property type="match status" value="1"/>
</dbReference>
<protein>
    <submittedName>
        <fullName evidence="8">LysR family transcriptional regulator</fullName>
    </submittedName>
</protein>
<evidence type="ECO:0000256" key="1">
    <source>
        <dbReference type="ARBA" id="ARBA00009437"/>
    </source>
</evidence>
<gene>
    <name evidence="8" type="ORF">ACFO0J_09510</name>
</gene>
<name>A0ABV8RY06_9BURK</name>
<comment type="caution">
    <text evidence="8">The sequence shown here is derived from an EMBL/GenBank/DDBJ whole genome shotgun (WGS) entry which is preliminary data.</text>
</comment>
<evidence type="ECO:0000256" key="3">
    <source>
        <dbReference type="ARBA" id="ARBA00023125"/>
    </source>
</evidence>
<keyword evidence="9" id="KW-1185">Reference proteome</keyword>
<evidence type="ECO:0000256" key="2">
    <source>
        <dbReference type="ARBA" id="ARBA00023015"/>
    </source>
</evidence>
<dbReference type="SUPFAM" id="SSF46785">
    <property type="entry name" value="Winged helix' DNA-binding domain"/>
    <property type="match status" value="1"/>
</dbReference>
<dbReference type="Proteomes" id="UP001595756">
    <property type="component" value="Unassembled WGS sequence"/>
</dbReference>
<feature type="transmembrane region" description="Helical" evidence="6">
    <location>
        <begin position="229"/>
        <end position="248"/>
    </location>
</feature>
<dbReference type="PROSITE" id="PS50931">
    <property type="entry name" value="HTH_LYSR"/>
    <property type="match status" value="1"/>
</dbReference>
<keyword evidence="6" id="KW-1133">Transmembrane helix</keyword>
<organism evidence="8 9">
    <name type="scientific">Castellaniella hirudinis</name>
    <dbReference type="NCBI Taxonomy" id="1144617"/>
    <lineage>
        <taxon>Bacteria</taxon>
        <taxon>Pseudomonadati</taxon>
        <taxon>Pseudomonadota</taxon>
        <taxon>Betaproteobacteria</taxon>
        <taxon>Burkholderiales</taxon>
        <taxon>Alcaligenaceae</taxon>
        <taxon>Castellaniella</taxon>
    </lineage>
</organism>
<dbReference type="Pfam" id="PF03466">
    <property type="entry name" value="LysR_substrate"/>
    <property type="match status" value="1"/>
</dbReference>
<keyword evidence="4" id="KW-0804">Transcription</keyword>
<feature type="region of interest" description="Disordered" evidence="5">
    <location>
        <begin position="298"/>
        <end position="319"/>
    </location>
</feature>
<dbReference type="InterPro" id="IPR036388">
    <property type="entry name" value="WH-like_DNA-bd_sf"/>
</dbReference>